<feature type="binding site" evidence="5">
    <location>
        <begin position="197"/>
        <end position="200"/>
    </location>
    <ligand>
        <name>substrate</name>
    </ligand>
</feature>
<dbReference type="CDD" id="cd02440">
    <property type="entry name" value="AdoMet_MTases"/>
    <property type="match status" value="1"/>
</dbReference>
<dbReference type="STRING" id="1471761.B0W44_17090"/>
<dbReference type="Pfam" id="PF05175">
    <property type="entry name" value="MTS"/>
    <property type="match status" value="1"/>
</dbReference>
<evidence type="ECO:0000256" key="3">
    <source>
        <dbReference type="ARBA" id="ARBA00022691"/>
    </source>
</evidence>
<dbReference type="PROSITE" id="PS00092">
    <property type="entry name" value="N6_MTASE"/>
    <property type="match status" value="1"/>
</dbReference>
<keyword evidence="1 5" id="KW-0489">Methyltransferase</keyword>
<proteinExistence type="inferred from homology"/>
<dbReference type="KEGG" id="ntr:B0W44_17090"/>
<dbReference type="EMBL" id="CP019699">
    <property type="protein sequence ID" value="AQS57204.1"/>
    <property type="molecule type" value="Genomic_DNA"/>
</dbReference>
<sequence length="294" mass="33079">MVRTIREAHRWAFSFLQQNGGQSAEDARFIAERLLRHLLGWDRARFFAALDEPFPEELWPALRRLIEEKGQGMPLQYLVGSQEFYGREFRVSPHVLIPRPETECLVESVLERADTLWQTAAPSVVDVGCGSGAIAVTLAKERPSWDVTAIDLSKDALRTARDNAARHKVERRIRFLQGDLLIPLVEGKERVDIVVSNPPYIPTRDLETLAVEVREHEPRLALDGGEDGLDVYRRLAAMLKDVVKRPKGIVALEVGAGQSREVASLLHQSLPHGKIDVVKDLAGIDRVVVLYWTC</sequence>
<feature type="domain" description="Release factor glutamine methyltransferase N-terminal" evidence="7">
    <location>
        <begin position="7"/>
        <end position="80"/>
    </location>
</feature>
<dbReference type="InterPro" id="IPR040758">
    <property type="entry name" value="PrmC_N"/>
</dbReference>
<dbReference type="InterPro" id="IPR004556">
    <property type="entry name" value="HemK-like"/>
</dbReference>
<dbReference type="NCBIfam" id="TIGR03534">
    <property type="entry name" value="RF_mod_PrmC"/>
    <property type="match status" value="1"/>
</dbReference>
<evidence type="ECO:0000313" key="9">
    <source>
        <dbReference type="Proteomes" id="UP000188603"/>
    </source>
</evidence>
<dbReference type="InterPro" id="IPR002052">
    <property type="entry name" value="DNA_methylase_N6_adenine_CS"/>
</dbReference>
<evidence type="ECO:0000256" key="2">
    <source>
        <dbReference type="ARBA" id="ARBA00022679"/>
    </source>
</evidence>
<evidence type="ECO:0000313" key="8">
    <source>
        <dbReference type="EMBL" id="AQS57204.1"/>
    </source>
</evidence>
<dbReference type="GO" id="GO:0102559">
    <property type="term" value="F:peptide chain release factor N(5)-glutamine methyltransferase activity"/>
    <property type="evidence" value="ECO:0007669"/>
    <property type="project" value="UniProtKB-EC"/>
</dbReference>
<dbReference type="EC" id="2.1.1.297" evidence="5"/>
<dbReference type="InterPro" id="IPR029063">
    <property type="entry name" value="SAM-dependent_MTases_sf"/>
</dbReference>
<feature type="domain" description="Methyltransferase small" evidence="6">
    <location>
        <begin position="116"/>
        <end position="206"/>
    </location>
</feature>
<dbReference type="GO" id="GO:0032259">
    <property type="term" value="P:methylation"/>
    <property type="evidence" value="ECO:0007669"/>
    <property type="project" value="UniProtKB-KW"/>
</dbReference>
<comment type="similarity">
    <text evidence="5">Belongs to the protein N5-glutamine methyltransferase family. PrmC subfamily.</text>
</comment>
<dbReference type="InterPro" id="IPR050320">
    <property type="entry name" value="N5-glutamine_MTase"/>
</dbReference>
<dbReference type="Pfam" id="PF17827">
    <property type="entry name" value="PrmC_N"/>
    <property type="match status" value="1"/>
</dbReference>
<evidence type="ECO:0000259" key="7">
    <source>
        <dbReference type="Pfam" id="PF17827"/>
    </source>
</evidence>
<feature type="binding site" evidence="5">
    <location>
        <begin position="128"/>
        <end position="132"/>
    </location>
    <ligand>
        <name>S-adenosyl-L-methionine</name>
        <dbReference type="ChEBI" id="CHEBI:59789"/>
    </ligand>
</feature>
<dbReference type="NCBIfam" id="TIGR00536">
    <property type="entry name" value="hemK_fam"/>
    <property type="match status" value="1"/>
</dbReference>
<name>A0A1U9KAY4_9BACL</name>
<keyword evidence="3 5" id="KW-0949">S-adenosyl-L-methionine</keyword>
<dbReference type="InterPro" id="IPR007848">
    <property type="entry name" value="Small_mtfrase_dom"/>
</dbReference>
<dbReference type="PANTHER" id="PTHR18895:SF74">
    <property type="entry name" value="MTRF1L RELEASE FACTOR GLUTAMINE METHYLTRANSFERASE"/>
    <property type="match status" value="1"/>
</dbReference>
<protein>
    <recommendedName>
        <fullName evidence="5">Release factor glutamine methyltransferase</fullName>
        <shortName evidence="5">RF MTase</shortName>
        <ecNumber evidence="5">2.1.1.297</ecNumber>
    </recommendedName>
    <alternativeName>
        <fullName evidence="5">N5-glutamine methyltransferase PrmC</fullName>
    </alternativeName>
    <alternativeName>
        <fullName evidence="5">Protein-(glutamine-N5) MTase PrmC</fullName>
    </alternativeName>
    <alternativeName>
        <fullName evidence="5">Protein-glutamine N-methyltransferase PrmC</fullName>
    </alternativeName>
</protein>
<accession>A0A1U9KAY4</accession>
<comment type="function">
    <text evidence="5">Methylates the class 1 translation termination release factors RF1/PrfA and RF2/PrfB on the glutamine residue of the universally conserved GGQ motif.</text>
</comment>
<comment type="catalytic activity">
    <reaction evidence="4 5">
        <text>L-glutaminyl-[peptide chain release factor] + S-adenosyl-L-methionine = N(5)-methyl-L-glutaminyl-[peptide chain release factor] + S-adenosyl-L-homocysteine + H(+)</text>
        <dbReference type="Rhea" id="RHEA:42896"/>
        <dbReference type="Rhea" id="RHEA-COMP:10271"/>
        <dbReference type="Rhea" id="RHEA-COMP:10272"/>
        <dbReference type="ChEBI" id="CHEBI:15378"/>
        <dbReference type="ChEBI" id="CHEBI:30011"/>
        <dbReference type="ChEBI" id="CHEBI:57856"/>
        <dbReference type="ChEBI" id="CHEBI:59789"/>
        <dbReference type="ChEBI" id="CHEBI:61891"/>
        <dbReference type="EC" id="2.1.1.297"/>
    </reaction>
</comment>
<feature type="binding site" evidence="5">
    <location>
        <position position="197"/>
    </location>
    <ligand>
        <name>S-adenosyl-L-methionine</name>
        <dbReference type="ChEBI" id="CHEBI:59789"/>
    </ligand>
</feature>
<dbReference type="Gene3D" id="1.10.8.10">
    <property type="entry name" value="DNA helicase RuvA subunit, C-terminal domain"/>
    <property type="match status" value="1"/>
</dbReference>
<dbReference type="HAMAP" id="MF_02126">
    <property type="entry name" value="RF_methyltr_PrmC"/>
    <property type="match status" value="1"/>
</dbReference>
<dbReference type="InterPro" id="IPR019874">
    <property type="entry name" value="RF_methyltr_PrmC"/>
</dbReference>
<dbReference type="SUPFAM" id="SSF53335">
    <property type="entry name" value="S-adenosyl-L-methionine-dependent methyltransferases"/>
    <property type="match status" value="1"/>
</dbReference>
<gene>
    <name evidence="5" type="primary">prmC</name>
    <name evidence="8" type="ORF">B0W44_17090</name>
</gene>
<evidence type="ECO:0000259" key="6">
    <source>
        <dbReference type="Pfam" id="PF05175"/>
    </source>
</evidence>
<dbReference type="Proteomes" id="UP000188603">
    <property type="component" value="Chromosome"/>
</dbReference>
<dbReference type="RefSeq" id="WP_077721070.1">
    <property type="nucleotide sequence ID" value="NZ_CP019699.1"/>
</dbReference>
<evidence type="ECO:0000256" key="1">
    <source>
        <dbReference type="ARBA" id="ARBA00022603"/>
    </source>
</evidence>
<dbReference type="AlphaFoldDB" id="A0A1U9KAY4"/>
<keyword evidence="2 5" id="KW-0808">Transferase</keyword>
<keyword evidence="9" id="KW-1185">Reference proteome</keyword>
<feature type="binding site" evidence="5">
    <location>
        <position position="151"/>
    </location>
    <ligand>
        <name>S-adenosyl-L-methionine</name>
        <dbReference type="ChEBI" id="CHEBI:59789"/>
    </ligand>
</feature>
<dbReference type="GO" id="GO:0003676">
    <property type="term" value="F:nucleic acid binding"/>
    <property type="evidence" value="ECO:0007669"/>
    <property type="project" value="InterPro"/>
</dbReference>
<comment type="caution">
    <text evidence="5">Lacks conserved residue(s) required for the propagation of feature annotation.</text>
</comment>
<dbReference type="Gene3D" id="3.40.50.150">
    <property type="entry name" value="Vaccinia Virus protein VP39"/>
    <property type="match status" value="1"/>
</dbReference>
<dbReference type="PANTHER" id="PTHR18895">
    <property type="entry name" value="HEMK METHYLTRANSFERASE"/>
    <property type="match status" value="1"/>
</dbReference>
<reference evidence="8 9" key="1">
    <citation type="journal article" date="2015" name="Int. J. Syst. Evol. Microbiol.">
        <title>Novibacillus thermophilus gen. nov., sp. nov., a Gram-staining-negative and moderately thermophilic member of the family Thermoactinomycetaceae.</title>
        <authorList>
            <person name="Yang G."/>
            <person name="Chen J."/>
            <person name="Zhou S."/>
        </authorList>
    </citation>
    <scope>NUCLEOTIDE SEQUENCE [LARGE SCALE GENOMIC DNA]</scope>
    <source>
        <strain evidence="8 9">SG-1</strain>
    </source>
</reference>
<organism evidence="8 9">
    <name type="scientific">Novibacillus thermophilus</name>
    <dbReference type="NCBI Taxonomy" id="1471761"/>
    <lineage>
        <taxon>Bacteria</taxon>
        <taxon>Bacillati</taxon>
        <taxon>Bacillota</taxon>
        <taxon>Bacilli</taxon>
        <taxon>Bacillales</taxon>
        <taxon>Thermoactinomycetaceae</taxon>
        <taxon>Novibacillus</taxon>
    </lineage>
</organism>
<evidence type="ECO:0000256" key="5">
    <source>
        <dbReference type="HAMAP-Rule" id="MF_02126"/>
    </source>
</evidence>
<evidence type="ECO:0000256" key="4">
    <source>
        <dbReference type="ARBA" id="ARBA00048391"/>
    </source>
</evidence>